<comment type="caution">
    <text evidence="1">The sequence shown here is derived from an EMBL/GenBank/DDBJ whole genome shotgun (WGS) entry which is preliminary data.</text>
</comment>
<dbReference type="Proteomes" id="UP001642360">
    <property type="component" value="Unassembled WGS sequence"/>
</dbReference>
<evidence type="ECO:0000313" key="2">
    <source>
        <dbReference type="Proteomes" id="UP001642360"/>
    </source>
</evidence>
<feature type="non-terminal residue" evidence="1">
    <location>
        <position position="1"/>
    </location>
</feature>
<dbReference type="EMBL" id="CAUOFW020001121">
    <property type="protein sequence ID" value="CAK9141297.1"/>
    <property type="molecule type" value="Genomic_DNA"/>
</dbReference>
<keyword evidence="2" id="KW-1185">Reference proteome</keyword>
<name>A0ABC8RGZ2_9AQUA</name>
<sequence>DDCTHYAPFRLVRSTSTMHRESNTYTWIGTPLIAMSRESNLTARAVKLELELELRGTQE</sequence>
<accession>A0ABC8RGZ2</accession>
<organism evidence="1 2">
    <name type="scientific">Ilex paraguariensis</name>
    <name type="common">yerba mate</name>
    <dbReference type="NCBI Taxonomy" id="185542"/>
    <lineage>
        <taxon>Eukaryota</taxon>
        <taxon>Viridiplantae</taxon>
        <taxon>Streptophyta</taxon>
        <taxon>Embryophyta</taxon>
        <taxon>Tracheophyta</taxon>
        <taxon>Spermatophyta</taxon>
        <taxon>Magnoliopsida</taxon>
        <taxon>eudicotyledons</taxon>
        <taxon>Gunneridae</taxon>
        <taxon>Pentapetalae</taxon>
        <taxon>asterids</taxon>
        <taxon>campanulids</taxon>
        <taxon>Aquifoliales</taxon>
        <taxon>Aquifoliaceae</taxon>
        <taxon>Ilex</taxon>
    </lineage>
</organism>
<dbReference type="AlphaFoldDB" id="A0ABC8RGZ2"/>
<proteinExistence type="predicted"/>
<evidence type="ECO:0000313" key="1">
    <source>
        <dbReference type="EMBL" id="CAK9141297.1"/>
    </source>
</evidence>
<reference evidence="1 2" key="1">
    <citation type="submission" date="2024-02" db="EMBL/GenBank/DDBJ databases">
        <authorList>
            <person name="Vignale AGUSTIN F."/>
            <person name="Sosa J E."/>
            <person name="Modenutti C."/>
        </authorList>
    </citation>
    <scope>NUCLEOTIDE SEQUENCE [LARGE SCALE GENOMIC DNA]</scope>
</reference>
<protein>
    <submittedName>
        <fullName evidence="1">Uncharacterized protein</fullName>
    </submittedName>
</protein>
<gene>
    <name evidence="1" type="ORF">ILEXP_LOCUS8869</name>
</gene>